<dbReference type="AlphaFoldDB" id="A0AAW0C9R0"/>
<dbReference type="SUPFAM" id="SSF52540">
    <property type="entry name" value="P-loop containing nucleoside triphosphate hydrolases"/>
    <property type="match status" value="1"/>
</dbReference>
<dbReference type="InterPro" id="IPR020849">
    <property type="entry name" value="Small_GTPase_Ras-type"/>
</dbReference>
<dbReference type="PROSITE" id="PS51421">
    <property type="entry name" value="RAS"/>
    <property type="match status" value="1"/>
</dbReference>
<dbReference type="GO" id="GO:0003924">
    <property type="term" value="F:GTPase activity"/>
    <property type="evidence" value="ECO:0007669"/>
    <property type="project" value="InterPro"/>
</dbReference>
<dbReference type="GO" id="GO:0007165">
    <property type="term" value="P:signal transduction"/>
    <property type="evidence" value="ECO:0007669"/>
    <property type="project" value="InterPro"/>
</dbReference>
<accession>A0AAW0C9R0</accession>
<dbReference type="PROSITE" id="PS51419">
    <property type="entry name" value="RAB"/>
    <property type="match status" value="1"/>
</dbReference>
<evidence type="ECO:0000313" key="4">
    <source>
        <dbReference type="EMBL" id="KAK7035103.1"/>
    </source>
</evidence>
<evidence type="ECO:0000256" key="3">
    <source>
        <dbReference type="ARBA" id="ARBA00023134"/>
    </source>
</evidence>
<dbReference type="Gene3D" id="3.40.50.300">
    <property type="entry name" value="P-loop containing nucleotide triphosphate hydrolases"/>
    <property type="match status" value="1"/>
</dbReference>
<dbReference type="GO" id="GO:0005525">
    <property type="term" value="F:GTP binding"/>
    <property type="evidence" value="ECO:0007669"/>
    <property type="project" value="UniProtKB-KW"/>
</dbReference>
<name>A0AAW0C9R0_9AGAR</name>
<sequence length="170" mass="19311">MDQWTGAVHGDGGVGKTSLAVQFTLNCFVGELSPIEKYCVFIVATFAIPRAPFQTYDTTIEDAYHKQFVLDNHMCFVEVIDTASQEEYATLRDQWVWISDGQGFILVYSITSRSSFDRLEVFRQSRACAATSAKTTQNVERVFANLIRALRNTRKLEPRVTPESRRCIIL</sequence>
<dbReference type="PANTHER" id="PTHR24070">
    <property type="entry name" value="RAS, DI-RAS, AND RHEB FAMILY MEMBERS OF SMALL GTPASE SUPERFAMILY"/>
    <property type="match status" value="1"/>
</dbReference>
<dbReference type="GO" id="GO:0005886">
    <property type="term" value="C:plasma membrane"/>
    <property type="evidence" value="ECO:0007669"/>
    <property type="project" value="UniProtKB-SubCell"/>
</dbReference>
<evidence type="ECO:0000256" key="2">
    <source>
        <dbReference type="ARBA" id="ARBA00022741"/>
    </source>
</evidence>
<dbReference type="InterPro" id="IPR001806">
    <property type="entry name" value="Small_GTPase"/>
</dbReference>
<gene>
    <name evidence="4" type="ORF">R3P38DRAFT_3312211</name>
</gene>
<proteinExistence type="predicted"/>
<organism evidence="4 5">
    <name type="scientific">Favolaschia claudopus</name>
    <dbReference type="NCBI Taxonomy" id="2862362"/>
    <lineage>
        <taxon>Eukaryota</taxon>
        <taxon>Fungi</taxon>
        <taxon>Dikarya</taxon>
        <taxon>Basidiomycota</taxon>
        <taxon>Agaricomycotina</taxon>
        <taxon>Agaricomycetes</taxon>
        <taxon>Agaricomycetidae</taxon>
        <taxon>Agaricales</taxon>
        <taxon>Marasmiineae</taxon>
        <taxon>Mycenaceae</taxon>
        <taxon>Favolaschia</taxon>
    </lineage>
</organism>
<dbReference type="EMBL" id="JAWWNJ010000020">
    <property type="protein sequence ID" value="KAK7035103.1"/>
    <property type="molecule type" value="Genomic_DNA"/>
</dbReference>
<keyword evidence="5" id="KW-1185">Reference proteome</keyword>
<dbReference type="InterPro" id="IPR027417">
    <property type="entry name" value="P-loop_NTPase"/>
</dbReference>
<evidence type="ECO:0000313" key="5">
    <source>
        <dbReference type="Proteomes" id="UP001362999"/>
    </source>
</evidence>
<protein>
    <submittedName>
        <fullName evidence="4">Protein ras-2</fullName>
    </submittedName>
</protein>
<keyword evidence="3" id="KW-0342">GTP-binding</keyword>
<evidence type="ECO:0000256" key="1">
    <source>
        <dbReference type="ARBA" id="ARBA00004342"/>
    </source>
</evidence>
<dbReference type="Pfam" id="PF00071">
    <property type="entry name" value="Ras"/>
    <property type="match status" value="1"/>
</dbReference>
<comment type="subcellular location">
    <subcellularLocation>
        <location evidence="1">Cell membrane</location>
        <topology evidence="1">Lipid-anchor</topology>
        <orientation evidence="1">Cytoplasmic side</orientation>
    </subcellularLocation>
</comment>
<keyword evidence="2" id="KW-0547">Nucleotide-binding</keyword>
<comment type="caution">
    <text evidence="4">The sequence shown here is derived from an EMBL/GenBank/DDBJ whole genome shotgun (WGS) entry which is preliminary data.</text>
</comment>
<dbReference type="PRINTS" id="PR00449">
    <property type="entry name" value="RASTRNSFRMNG"/>
</dbReference>
<dbReference type="Proteomes" id="UP001362999">
    <property type="component" value="Unassembled WGS sequence"/>
</dbReference>
<dbReference type="SMART" id="SM00174">
    <property type="entry name" value="RHO"/>
    <property type="match status" value="1"/>
</dbReference>
<dbReference type="SMART" id="SM00173">
    <property type="entry name" value="RAS"/>
    <property type="match status" value="1"/>
</dbReference>
<dbReference type="SMART" id="SM00175">
    <property type="entry name" value="RAB"/>
    <property type="match status" value="1"/>
</dbReference>
<reference evidence="4 5" key="1">
    <citation type="journal article" date="2024" name="J Genomics">
        <title>Draft genome sequencing and assembly of Favolaschia claudopus CIRM-BRFM 2984 isolated from oak limbs.</title>
        <authorList>
            <person name="Navarro D."/>
            <person name="Drula E."/>
            <person name="Chaduli D."/>
            <person name="Cazenave R."/>
            <person name="Ahrendt S."/>
            <person name="Wang J."/>
            <person name="Lipzen A."/>
            <person name="Daum C."/>
            <person name="Barry K."/>
            <person name="Grigoriev I.V."/>
            <person name="Favel A."/>
            <person name="Rosso M.N."/>
            <person name="Martin F."/>
        </authorList>
    </citation>
    <scope>NUCLEOTIDE SEQUENCE [LARGE SCALE GENOMIC DNA]</scope>
    <source>
        <strain evidence="4 5">CIRM-BRFM 2984</strain>
    </source>
</reference>